<dbReference type="PANTHER" id="PTHR21339">
    <property type="entry name" value="RADICAL S-ADENOSYL METHIONINE DOMAIN-CONTAINING PROTEIN 2"/>
    <property type="match status" value="1"/>
</dbReference>
<evidence type="ECO:0000256" key="7">
    <source>
        <dbReference type="ARBA" id="ARBA00023118"/>
    </source>
</evidence>
<keyword evidence="6" id="KW-0411">Iron-sulfur</keyword>
<dbReference type="SUPFAM" id="SSF102114">
    <property type="entry name" value="Radical SAM enzymes"/>
    <property type="match status" value="1"/>
</dbReference>
<evidence type="ECO:0000256" key="5">
    <source>
        <dbReference type="ARBA" id="ARBA00023004"/>
    </source>
</evidence>
<dbReference type="GO" id="GO:0051539">
    <property type="term" value="F:4 iron, 4 sulfur cluster binding"/>
    <property type="evidence" value="ECO:0007669"/>
    <property type="project" value="UniProtKB-KW"/>
</dbReference>
<dbReference type="Gene3D" id="3.20.20.70">
    <property type="entry name" value="Aldolase class I"/>
    <property type="match status" value="1"/>
</dbReference>
<keyword evidence="2" id="KW-0004">4Fe-4S</keyword>
<reference evidence="9" key="1">
    <citation type="journal article" date="2015" name="Nature">
        <title>Complex archaea that bridge the gap between prokaryotes and eukaryotes.</title>
        <authorList>
            <person name="Spang A."/>
            <person name="Saw J.H."/>
            <person name="Jorgensen S.L."/>
            <person name="Zaremba-Niedzwiedzka K."/>
            <person name="Martijn J."/>
            <person name="Lind A.E."/>
            <person name="van Eijk R."/>
            <person name="Schleper C."/>
            <person name="Guy L."/>
            <person name="Ettema T.J."/>
        </authorList>
    </citation>
    <scope>NUCLEOTIDE SEQUENCE</scope>
</reference>
<evidence type="ECO:0000313" key="9">
    <source>
        <dbReference type="EMBL" id="KKM90194.1"/>
    </source>
</evidence>
<gene>
    <name evidence="9" type="ORF">LCGC14_1241060</name>
</gene>
<comment type="caution">
    <text evidence="9">The sequence shown here is derived from an EMBL/GenBank/DDBJ whole genome shotgun (WGS) entry which is preliminary data.</text>
</comment>
<evidence type="ECO:0000259" key="8">
    <source>
        <dbReference type="PROSITE" id="PS51918"/>
    </source>
</evidence>
<dbReference type="InterPro" id="IPR051196">
    <property type="entry name" value="RSAD2/Viperin_antiviral"/>
</dbReference>
<evidence type="ECO:0000256" key="6">
    <source>
        <dbReference type="ARBA" id="ARBA00023014"/>
    </source>
</evidence>
<dbReference type="SFLD" id="SFLDG01067">
    <property type="entry name" value="SPASM/twitch_domain_containing"/>
    <property type="match status" value="1"/>
</dbReference>
<evidence type="ECO:0000256" key="2">
    <source>
        <dbReference type="ARBA" id="ARBA00022485"/>
    </source>
</evidence>
<dbReference type="InterPro" id="IPR007197">
    <property type="entry name" value="rSAM"/>
</dbReference>
<dbReference type="InterPro" id="IPR013785">
    <property type="entry name" value="Aldolase_TIM"/>
</dbReference>
<dbReference type="GO" id="GO:0046872">
    <property type="term" value="F:metal ion binding"/>
    <property type="evidence" value="ECO:0007669"/>
    <property type="project" value="UniProtKB-KW"/>
</dbReference>
<dbReference type="AlphaFoldDB" id="A0A0F9L5T4"/>
<accession>A0A0F9L5T4</accession>
<dbReference type="InterPro" id="IPR058240">
    <property type="entry name" value="rSAM_sf"/>
</dbReference>
<dbReference type="PROSITE" id="PS51918">
    <property type="entry name" value="RADICAL_SAM"/>
    <property type="match status" value="1"/>
</dbReference>
<protein>
    <recommendedName>
        <fullName evidence="8">Radical SAM core domain-containing protein</fullName>
    </recommendedName>
</protein>
<evidence type="ECO:0000256" key="4">
    <source>
        <dbReference type="ARBA" id="ARBA00022723"/>
    </source>
</evidence>
<sequence length="284" mass="31864">MKQIPELTINWHVLEACNYDCYFCYAKYSQKSRFSHDFENVLRALSALNSKKLDFQSGSAQVGSIRVNFAGGEPFLAKDLGPAISLASNLGLRPSFISNGSLITDEFIKEYGPMISVAGFSIDSFAAGVNDEIGRKDNRGRQVSLDRFKQIFSLFREVSPKTLLKINTVVCRENADADLTDPLGELSPDRWKALRVIPIHGAEGHEISDEQFKAFLERHRRVAGHVVHEDNDHMHRSYLMLDPEGCFYQREGSGYIKSESVAKVGAAKALQSVEFDAQTFLTRY</sequence>
<keyword evidence="4" id="KW-0479">Metal-binding</keyword>
<name>A0A0F9L5T4_9ZZZZ</name>
<proteinExistence type="predicted"/>
<keyword evidence="7" id="KW-0051">Antiviral defense</keyword>
<feature type="domain" description="Radical SAM core" evidence="8">
    <location>
        <begin position="3"/>
        <end position="229"/>
    </location>
</feature>
<comment type="cofactor">
    <cofactor evidence="1">
        <name>[4Fe-4S] cluster</name>
        <dbReference type="ChEBI" id="CHEBI:49883"/>
    </cofactor>
</comment>
<dbReference type="GO" id="GO:0003824">
    <property type="term" value="F:catalytic activity"/>
    <property type="evidence" value="ECO:0007669"/>
    <property type="project" value="InterPro"/>
</dbReference>
<dbReference type="EMBL" id="LAZR01006705">
    <property type="protein sequence ID" value="KKM90194.1"/>
    <property type="molecule type" value="Genomic_DNA"/>
</dbReference>
<evidence type="ECO:0000256" key="3">
    <source>
        <dbReference type="ARBA" id="ARBA00022691"/>
    </source>
</evidence>
<dbReference type="PANTHER" id="PTHR21339:SF0">
    <property type="entry name" value="S-ADENOSYLMETHIONINE-DEPENDENT NUCLEOTIDE DEHYDRATASE RSAD2"/>
    <property type="match status" value="1"/>
</dbReference>
<keyword evidence="5" id="KW-0408">Iron</keyword>
<keyword evidence="3" id="KW-0949">S-adenosyl-L-methionine</keyword>
<evidence type="ECO:0000256" key="1">
    <source>
        <dbReference type="ARBA" id="ARBA00001966"/>
    </source>
</evidence>
<dbReference type="NCBIfam" id="NF038283">
    <property type="entry name" value="viperin_w_prok"/>
    <property type="match status" value="1"/>
</dbReference>
<dbReference type="CDD" id="cd01335">
    <property type="entry name" value="Radical_SAM"/>
    <property type="match status" value="1"/>
</dbReference>
<organism evidence="9">
    <name type="scientific">marine sediment metagenome</name>
    <dbReference type="NCBI Taxonomy" id="412755"/>
    <lineage>
        <taxon>unclassified sequences</taxon>
        <taxon>metagenomes</taxon>
        <taxon>ecological metagenomes</taxon>
    </lineage>
</organism>
<dbReference type="GO" id="GO:0051607">
    <property type="term" value="P:defense response to virus"/>
    <property type="evidence" value="ECO:0007669"/>
    <property type="project" value="UniProtKB-KW"/>
</dbReference>
<dbReference type="SFLD" id="SFLDG01088">
    <property type="entry name" value="antiviral_proteins"/>
    <property type="match status" value="1"/>
</dbReference>
<dbReference type="SFLD" id="SFLDS00029">
    <property type="entry name" value="Radical_SAM"/>
    <property type="match status" value="1"/>
</dbReference>
<dbReference type="Pfam" id="PF04055">
    <property type="entry name" value="Radical_SAM"/>
    <property type="match status" value="1"/>
</dbReference>